<proteinExistence type="predicted"/>
<dbReference type="EMBL" id="JABELD010000080">
    <property type="protein sequence ID" value="MBU2739277.1"/>
    <property type="molecule type" value="Genomic_DNA"/>
</dbReference>
<name>A0ABS5ZSY0_9PROT</name>
<comment type="caution">
    <text evidence="2">The sequence shown here is derived from an EMBL/GenBank/DDBJ whole genome shotgun (WGS) entry which is preliminary data.</text>
</comment>
<dbReference type="InterPro" id="IPR027417">
    <property type="entry name" value="P-loop_NTPase"/>
</dbReference>
<dbReference type="InterPro" id="IPR050678">
    <property type="entry name" value="DNA_Partitioning_ATPase"/>
</dbReference>
<gene>
    <name evidence="2" type="ORF">HJG40_10875</name>
</gene>
<evidence type="ECO:0000259" key="1">
    <source>
        <dbReference type="Pfam" id="PF01656"/>
    </source>
</evidence>
<dbReference type="Proteomes" id="UP001197028">
    <property type="component" value="Unassembled WGS sequence"/>
</dbReference>
<dbReference type="RefSeq" id="WP_215864200.1">
    <property type="nucleotide sequence ID" value="NZ_JABELD010000080.1"/>
</dbReference>
<dbReference type="Gene3D" id="3.40.50.300">
    <property type="entry name" value="P-loop containing nucleotide triphosphate hydrolases"/>
    <property type="match status" value="1"/>
</dbReference>
<dbReference type="SUPFAM" id="SSF52540">
    <property type="entry name" value="P-loop containing nucleoside triphosphate hydrolases"/>
    <property type="match status" value="1"/>
</dbReference>
<keyword evidence="3" id="KW-1185">Reference proteome</keyword>
<organism evidence="2 3">
    <name type="scientific">Acidithiobacillus concretivorus</name>
    <dbReference type="NCBI Taxonomy" id="3063952"/>
    <lineage>
        <taxon>Bacteria</taxon>
        <taxon>Pseudomonadati</taxon>
        <taxon>Pseudomonadota</taxon>
        <taxon>Acidithiobacillia</taxon>
        <taxon>Acidithiobacillales</taxon>
        <taxon>Acidithiobacillaceae</taxon>
        <taxon>Acidithiobacillus</taxon>
    </lineage>
</organism>
<sequence>MRLIVASMKGGSGKSTVSFNLAVWLAYRVSVCLYDLDPQGTLRDVCADRTEQQISPALSVASTLGAAVHSSAYTLIDSSYSAFRALRAAMDSADAILMPVGPSQADIWSAQRFLEDCVKWSAPPVWAFINRADTHHAVHESDDAAAALRQLPHVKALGVRLGQRTAFRRSLSEARAVFELDASSKASLEFAQLVKAIYPSLHSGDGSG</sequence>
<feature type="domain" description="CobQ/CobB/MinD/ParA nucleotide binding" evidence="1">
    <location>
        <begin position="3"/>
        <end position="173"/>
    </location>
</feature>
<evidence type="ECO:0000313" key="3">
    <source>
        <dbReference type="Proteomes" id="UP001197028"/>
    </source>
</evidence>
<dbReference type="InterPro" id="IPR002586">
    <property type="entry name" value="CobQ/CobB/MinD/ParA_Nub-bd_dom"/>
</dbReference>
<dbReference type="CDD" id="cd02042">
    <property type="entry name" value="ParAB_family"/>
    <property type="match status" value="1"/>
</dbReference>
<protein>
    <submittedName>
        <fullName evidence="2">ParA family protein</fullName>
    </submittedName>
</protein>
<reference evidence="2 3" key="1">
    <citation type="journal article" date="2021" name="ISME J.">
        <title>Genomic evolution of the class Acidithiobacillia: deep-branching Proteobacteria living in extreme acidic conditions.</title>
        <authorList>
            <person name="Moya-Beltran A."/>
            <person name="Beard S."/>
            <person name="Rojas-Villalobos C."/>
            <person name="Issotta F."/>
            <person name="Gallardo Y."/>
            <person name="Ulloa R."/>
            <person name="Giaveno A."/>
            <person name="Degli Esposti M."/>
            <person name="Johnson D.B."/>
            <person name="Quatrini R."/>
        </authorList>
    </citation>
    <scope>NUCLEOTIDE SEQUENCE [LARGE SCALE GENOMIC DNA]</scope>
    <source>
        <strain evidence="2 3">ATCC 19703</strain>
    </source>
</reference>
<dbReference type="Pfam" id="PF01656">
    <property type="entry name" value="CbiA"/>
    <property type="match status" value="1"/>
</dbReference>
<dbReference type="PANTHER" id="PTHR13696:SF96">
    <property type="entry name" value="COBQ_COBB_MIND_PARA NUCLEOTIDE BINDING DOMAIN-CONTAINING PROTEIN"/>
    <property type="match status" value="1"/>
</dbReference>
<dbReference type="PANTHER" id="PTHR13696">
    <property type="entry name" value="P-LOOP CONTAINING NUCLEOSIDE TRIPHOSPHATE HYDROLASE"/>
    <property type="match status" value="1"/>
</dbReference>
<evidence type="ECO:0000313" key="2">
    <source>
        <dbReference type="EMBL" id="MBU2739277.1"/>
    </source>
</evidence>
<dbReference type="PIRSF" id="PIRSF009320">
    <property type="entry name" value="Nuc_binding_HP_1000"/>
    <property type="match status" value="1"/>
</dbReference>
<accession>A0ABS5ZSY0</accession>